<evidence type="ECO:0000256" key="6">
    <source>
        <dbReference type="ARBA" id="ARBA00022692"/>
    </source>
</evidence>
<proteinExistence type="inferred from homology"/>
<evidence type="ECO:0000256" key="7">
    <source>
        <dbReference type="ARBA" id="ARBA00022723"/>
    </source>
</evidence>
<dbReference type="GO" id="GO:0022904">
    <property type="term" value="P:respiratory electron transport chain"/>
    <property type="evidence" value="ECO:0007669"/>
    <property type="project" value="InterPro"/>
</dbReference>
<keyword evidence="7" id="KW-0479">Metal-binding</keyword>
<feature type="domain" description="Cytochrome b561 bacterial/Ni-hydrogenase" evidence="14">
    <location>
        <begin position="9"/>
        <end position="170"/>
    </location>
</feature>
<name>A0A9Q4FSF0_9HYPH</name>
<evidence type="ECO:0000259" key="14">
    <source>
        <dbReference type="Pfam" id="PF01292"/>
    </source>
</evidence>
<evidence type="ECO:0000256" key="4">
    <source>
        <dbReference type="ARBA" id="ARBA00022475"/>
    </source>
</evidence>
<dbReference type="EMBL" id="JAMWDU010000002">
    <property type="protein sequence ID" value="MCP8886795.1"/>
    <property type="molecule type" value="Genomic_DNA"/>
</dbReference>
<evidence type="ECO:0000256" key="10">
    <source>
        <dbReference type="ARBA" id="ARBA00023004"/>
    </source>
</evidence>
<dbReference type="PANTHER" id="PTHR30529">
    <property type="entry name" value="CYTOCHROME B561"/>
    <property type="match status" value="1"/>
</dbReference>
<evidence type="ECO:0000256" key="8">
    <source>
        <dbReference type="ARBA" id="ARBA00022982"/>
    </source>
</evidence>
<accession>A0A9Q4FSF0</accession>
<evidence type="ECO:0000256" key="2">
    <source>
        <dbReference type="ARBA" id="ARBA00004651"/>
    </source>
</evidence>
<evidence type="ECO:0000313" key="16">
    <source>
        <dbReference type="Proteomes" id="UP001060275"/>
    </source>
</evidence>
<evidence type="ECO:0000256" key="11">
    <source>
        <dbReference type="ARBA" id="ARBA00023136"/>
    </source>
</evidence>
<evidence type="ECO:0000256" key="12">
    <source>
        <dbReference type="ARBA" id="ARBA00037975"/>
    </source>
</evidence>
<feature type="transmembrane region" description="Helical" evidence="13">
    <location>
        <begin position="139"/>
        <end position="161"/>
    </location>
</feature>
<dbReference type="GO" id="GO:0046872">
    <property type="term" value="F:metal ion binding"/>
    <property type="evidence" value="ECO:0007669"/>
    <property type="project" value="UniProtKB-KW"/>
</dbReference>
<sequence>MSLHSSPERYGAIAASIHWLSALAVILMLVSGRVMENARDLVASVLPVHVTLGLLVGLLTLFRVIWWLFLDKHPAPVAGMSQAQNWASRLVHMGLYGAILVMVASGVGMVALTGALPALFSGGPLPQFNTVGPYGVHGLVSWLLVALFIGHVAAALWHQFVTRDGLIGRMRLG</sequence>
<dbReference type="RefSeq" id="WP_254673528.1">
    <property type="nucleotide sequence ID" value="NZ_JAMWDU010000002.1"/>
</dbReference>
<evidence type="ECO:0000256" key="3">
    <source>
        <dbReference type="ARBA" id="ARBA00022448"/>
    </source>
</evidence>
<keyword evidence="5" id="KW-0349">Heme</keyword>
<keyword evidence="11 13" id="KW-0472">Membrane</keyword>
<evidence type="ECO:0000256" key="9">
    <source>
        <dbReference type="ARBA" id="ARBA00022989"/>
    </source>
</evidence>
<comment type="similarity">
    <text evidence="12">Belongs to the cytochrome b561 family.</text>
</comment>
<gene>
    <name evidence="15" type="ORF">NF348_06730</name>
</gene>
<evidence type="ECO:0000256" key="13">
    <source>
        <dbReference type="SAM" id="Phobius"/>
    </source>
</evidence>
<dbReference type="GO" id="GO:0020037">
    <property type="term" value="F:heme binding"/>
    <property type="evidence" value="ECO:0007669"/>
    <property type="project" value="TreeGrafter"/>
</dbReference>
<feature type="transmembrane region" description="Helical" evidence="13">
    <location>
        <begin position="90"/>
        <end position="119"/>
    </location>
</feature>
<keyword evidence="10" id="KW-0408">Iron</keyword>
<protein>
    <submittedName>
        <fullName evidence="15">Cytochrome b/b6 domain-containing protein</fullName>
    </submittedName>
</protein>
<dbReference type="InterPro" id="IPR011577">
    <property type="entry name" value="Cyt_b561_bac/Ni-Hgenase"/>
</dbReference>
<keyword evidence="16" id="KW-1185">Reference proteome</keyword>
<reference evidence="15" key="1">
    <citation type="submission" date="2022-06" db="EMBL/GenBank/DDBJ databases">
        <title>Devosia sp. XJ19-45 genome assembly.</title>
        <authorList>
            <person name="Li B."/>
            <person name="Cai M."/>
            <person name="Nie G."/>
            <person name="Li W."/>
        </authorList>
    </citation>
    <scope>NUCLEOTIDE SEQUENCE</scope>
    <source>
        <strain evidence="15">XJ19-45</strain>
    </source>
</reference>
<dbReference type="InterPro" id="IPR052168">
    <property type="entry name" value="Cytochrome_b561_oxidase"/>
</dbReference>
<dbReference type="Proteomes" id="UP001060275">
    <property type="component" value="Unassembled WGS sequence"/>
</dbReference>
<feature type="transmembrane region" description="Helical" evidence="13">
    <location>
        <begin position="50"/>
        <end position="69"/>
    </location>
</feature>
<organism evidence="15 16">
    <name type="scientific">Devosia ureilytica</name>
    <dbReference type="NCBI Taxonomy" id="2952754"/>
    <lineage>
        <taxon>Bacteria</taxon>
        <taxon>Pseudomonadati</taxon>
        <taxon>Pseudomonadota</taxon>
        <taxon>Alphaproteobacteria</taxon>
        <taxon>Hyphomicrobiales</taxon>
        <taxon>Devosiaceae</taxon>
        <taxon>Devosia</taxon>
    </lineage>
</organism>
<evidence type="ECO:0000256" key="5">
    <source>
        <dbReference type="ARBA" id="ARBA00022617"/>
    </source>
</evidence>
<feature type="transmembrane region" description="Helical" evidence="13">
    <location>
        <begin position="12"/>
        <end position="30"/>
    </location>
</feature>
<keyword evidence="3" id="KW-0813">Transport</keyword>
<comment type="caution">
    <text evidence="15">The sequence shown here is derived from an EMBL/GenBank/DDBJ whole genome shotgun (WGS) entry which is preliminary data.</text>
</comment>
<dbReference type="PANTHER" id="PTHR30529:SF1">
    <property type="entry name" value="CYTOCHROME B561 HOMOLOG 2"/>
    <property type="match status" value="1"/>
</dbReference>
<dbReference type="GO" id="GO:0009055">
    <property type="term" value="F:electron transfer activity"/>
    <property type="evidence" value="ECO:0007669"/>
    <property type="project" value="InterPro"/>
</dbReference>
<comment type="cofactor">
    <cofactor evidence="1">
        <name>heme b</name>
        <dbReference type="ChEBI" id="CHEBI:60344"/>
    </cofactor>
</comment>
<dbReference type="AlphaFoldDB" id="A0A9Q4FSF0"/>
<dbReference type="Pfam" id="PF01292">
    <property type="entry name" value="Ni_hydr_CYTB"/>
    <property type="match status" value="1"/>
</dbReference>
<dbReference type="InterPro" id="IPR016174">
    <property type="entry name" value="Di-haem_cyt_TM"/>
</dbReference>
<comment type="subcellular location">
    <subcellularLocation>
        <location evidence="2">Cell membrane</location>
        <topology evidence="2">Multi-pass membrane protein</topology>
    </subcellularLocation>
</comment>
<keyword evidence="6 13" id="KW-0812">Transmembrane</keyword>
<dbReference type="Gene3D" id="1.20.950.20">
    <property type="entry name" value="Transmembrane di-heme cytochromes, Chain C"/>
    <property type="match status" value="1"/>
</dbReference>
<keyword evidence="4" id="KW-1003">Cell membrane</keyword>
<keyword evidence="8" id="KW-0249">Electron transport</keyword>
<dbReference type="GO" id="GO:0005886">
    <property type="term" value="C:plasma membrane"/>
    <property type="evidence" value="ECO:0007669"/>
    <property type="project" value="UniProtKB-SubCell"/>
</dbReference>
<keyword evidence="9 13" id="KW-1133">Transmembrane helix</keyword>
<evidence type="ECO:0000256" key="1">
    <source>
        <dbReference type="ARBA" id="ARBA00001970"/>
    </source>
</evidence>
<dbReference type="SUPFAM" id="SSF81342">
    <property type="entry name" value="Transmembrane di-heme cytochromes"/>
    <property type="match status" value="1"/>
</dbReference>
<evidence type="ECO:0000313" key="15">
    <source>
        <dbReference type="EMBL" id="MCP8886795.1"/>
    </source>
</evidence>